<name>A0A6J5YI80_9ZZZZ</name>
<proteinExistence type="predicted"/>
<dbReference type="Pfam" id="PF13489">
    <property type="entry name" value="Methyltransf_23"/>
    <property type="match status" value="1"/>
</dbReference>
<dbReference type="EMBL" id="CAESAJ010000004">
    <property type="protein sequence ID" value="CAB4330001.1"/>
    <property type="molecule type" value="Genomic_DNA"/>
</dbReference>
<dbReference type="InterPro" id="IPR029063">
    <property type="entry name" value="SAM-dependent_MTases_sf"/>
</dbReference>
<evidence type="ECO:0000313" key="1">
    <source>
        <dbReference type="EMBL" id="CAB4330001.1"/>
    </source>
</evidence>
<dbReference type="AlphaFoldDB" id="A0A6J5YI80"/>
<reference evidence="1" key="1">
    <citation type="submission" date="2020-05" db="EMBL/GenBank/DDBJ databases">
        <authorList>
            <person name="Chiriac C."/>
            <person name="Salcher M."/>
            <person name="Ghai R."/>
            <person name="Kavagutti S V."/>
        </authorList>
    </citation>
    <scope>NUCLEOTIDE SEQUENCE</scope>
</reference>
<dbReference type="SUPFAM" id="SSF53335">
    <property type="entry name" value="S-adenosyl-L-methionine-dependent methyltransferases"/>
    <property type="match status" value="1"/>
</dbReference>
<dbReference type="Gene3D" id="3.40.50.150">
    <property type="entry name" value="Vaccinia Virus protein VP39"/>
    <property type="match status" value="1"/>
</dbReference>
<accession>A0A6J5YI80</accession>
<organism evidence="1">
    <name type="scientific">freshwater metagenome</name>
    <dbReference type="NCBI Taxonomy" id="449393"/>
    <lineage>
        <taxon>unclassified sequences</taxon>
        <taxon>metagenomes</taxon>
        <taxon>ecological metagenomes</taxon>
    </lineage>
</organism>
<sequence length="237" mass="26774">MDNNSPTHYTGTDLLEVFLNATNYNNNIVRLTKTALKSDDHLLDFGAGIGNFSVLFKELGYQVETAEQDPVLAQRLVNLGFTNHIELSSVRNASVDSVYSFNVLEHIEDDVDMCKQLHTKLRDGGTLILYLPALSWLFSELDRKVGHFRRYHRTGIINVLESSGFTVTQCQYVDSLGVPIGIIFKYFGHRDGSVSKWQVQVFDKIVFPMSKFLDNFFMYVGGKNLFVVAHKISGPLP</sequence>
<protein>
    <submittedName>
        <fullName evidence="1">Unannotated protein</fullName>
    </submittedName>
</protein>
<gene>
    <name evidence="1" type="ORF">UFOPK3770_00084</name>
</gene>